<evidence type="ECO:0000313" key="3">
    <source>
        <dbReference type="WBParaSite" id="L893_g10657.t1"/>
    </source>
</evidence>
<name>A0A1I7XY35_9BILA</name>
<dbReference type="WBParaSite" id="L893_g10657.t1">
    <property type="protein sequence ID" value="L893_g10657.t1"/>
    <property type="gene ID" value="L893_g10657"/>
</dbReference>
<keyword evidence="2" id="KW-1185">Reference proteome</keyword>
<proteinExistence type="predicted"/>
<dbReference type="Proteomes" id="UP000095287">
    <property type="component" value="Unplaced"/>
</dbReference>
<dbReference type="AlphaFoldDB" id="A0A1I7XY35"/>
<feature type="region of interest" description="Disordered" evidence="1">
    <location>
        <begin position="35"/>
        <end position="71"/>
    </location>
</feature>
<accession>A0A1I7XY35</accession>
<protein>
    <submittedName>
        <fullName evidence="3">Transposase</fullName>
    </submittedName>
</protein>
<reference evidence="3" key="1">
    <citation type="submission" date="2016-11" db="UniProtKB">
        <authorList>
            <consortium name="WormBaseParasite"/>
        </authorList>
    </citation>
    <scope>IDENTIFICATION</scope>
</reference>
<evidence type="ECO:0000313" key="2">
    <source>
        <dbReference type="Proteomes" id="UP000095287"/>
    </source>
</evidence>
<organism evidence="2 3">
    <name type="scientific">Steinernema glaseri</name>
    <dbReference type="NCBI Taxonomy" id="37863"/>
    <lineage>
        <taxon>Eukaryota</taxon>
        <taxon>Metazoa</taxon>
        <taxon>Ecdysozoa</taxon>
        <taxon>Nematoda</taxon>
        <taxon>Chromadorea</taxon>
        <taxon>Rhabditida</taxon>
        <taxon>Tylenchina</taxon>
        <taxon>Panagrolaimomorpha</taxon>
        <taxon>Strongyloidoidea</taxon>
        <taxon>Steinernematidae</taxon>
        <taxon>Steinernema</taxon>
    </lineage>
</organism>
<sequence length="71" mass="8245">MKFNWSEWRRLRLWHPRCAYDDALRTLTTRAQVDLKPSPCHSHPESRPRKASKAGAQMSDRFVAAPQAKVV</sequence>
<evidence type="ECO:0000256" key="1">
    <source>
        <dbReference type="SAM" id="MobiDB-lite"/>
    </source>
</evidence>